<dbReference type="Pfam" id="PF07833">
    <property type="entry name" value="Cu_amine_oxidN1"/>
    <property type="match status" value="1"/>
</dbReference>
<proteinExistence type="predicted"/>
<evidence type="ECO:0000256" key="2">
    <source>
        <dbReference type="SAM" id="SignalP"/>
    </source>
</evidence>
<evidence type="ECO:0000259" key="3">
    <source>
        <dbReference type="Pfam" id="PF07833"/>
    </source>
</evidence>
<accession>A0A1B2DV95</accession>
<evidence type="ECO:0000256" key="1">
    <source>
        <dbReference type="SAM" id="Coils"/>
    </source>
</evidence>
<dbReference type="InterPro" id="IPR036582">
    <property type="entry name" value="Mao_N_sf"/>
</dbReference>
<feature type="coiled-coil region" evidence="1">
    <location>
        <begin position="121"/>
        <end position="173"/>
    </location>
</feature>
<reference evidence="4" key="1">
    <citation type="submission" date="2016-08" db="EMBL/GenBank/DDBJ databases">
        <title>Complete Genome Seqeunce of Paenibacillus sp. nov. IHBB 9852 from high altitute lake of Indian trans-Himalayas.</title>
        <authorList>
            <person name="Kiran S."/>
            <person name="Swarnkar M.K."/>
            <person name="Rana A."/>
            <person name="Tewari R."/>
            <person name="Gulati A."/>
        </authorList>
    </citation>
    <scope>NUCLEOTIDE SEQUENCE [LARGE SCALE GENOMIC DNA]</scope>
    <source>
        <strain evidence="4">IHBB 9852</strain>
    </source>
</reference>
<organism evidence="4">
    <name type="scientific">Paenibacillus ihbetae</name>
    <dbReference type="NCBI Taxonomy" id="1870820"/>
    <lineage>
        <taxon>Bacteria</taxon>
        <taxon>Bacillati</taxon>
        <taxon>Bacillota</taxon>
        <taxon>Bacilli</taxon>
        <taxon>Bacillales</taxon>
        <taxon>Paenibacillaceae</taxon>
        <taxon>Paenibacillus</taxon>
    </lineage>
</organism>
<dbReference type="SUPFAM" id="SSF55383">
    <property type="entry name" value="Copper amine oxidase, domain N"/>
    <property type="match status" value="1"/>
</dbReference>
<evidence type="ECO:0000313" key="4">
    <source>
        <dbReference type="EMBL" id="ANY71650.1"/>
    </source>
</evidence>
<dbReference type="AlphaFoldDB" id="A0A1B2DV95"/>
<dbReference type="KEGG" id="pib:BBD41_03110"/>
<feature type="chain" id="PRO_5038479427" description="Copper amine oxidase-like N-terminal domain-containing protein" evidence="2">
    <location>
        <begin position="24"/>
        <end position="178"/>
    </location>
</feature>
<dbReference type="InterPro" id="IPR012854">
    <property type="entry name" value="Cu_amine_oxidase-like_N"/>
</dbReference>
<gene>
    <name evidence="4" type="ORF">BBD41_03110</name>
</gene>
<feature type="signal peptide" evidence="2">
    <location>
        <begin position="1"/>
        <end position="23"/>
    </location>
</feature>
<keyword evidence="2" id="KW-0732">Signal</keyword>
<dbReference type="EMBL" id="CP016809">
    <property type="protein sequence ID" value="ANY71650.1"/>
    <property type="molecule type" value="Genomic_DNA"/>
</dbReference>
<dbReference type="RefSeq" id="WP_099476680.1">
    <property type="nucleotide sequence ID" value="NZ_CP016809.1"/>
</dbReference>
<sequence>MKTKRLLGFVVAFVLGVSVAAFGQDVYAQINSMIGKKVTGEYTVIVNGETLSEKGAIIDGRANVPVRALSESLGADIKVEGNTIMVTAEETPVNNQVVLLDGKYYTKYDLLNEQKKITDLLEHLNSSIEKEEAKTESMSEQTGVVKQVWEDGLKSLREKVDQNTLKLNNINEALKAFE</sequence>
<feature type="domain" description="Copper amine oxidase-like N-terminal" evidence="3">
    <location>
        <begin position="46"/>
        <end position="91"/>
    </location>
</feature>
<protein>
    <recommendedName>
        <fullName evidence="3">Copper amine oxidase-like N-terminal domain-containing protein</fullName>
    </recommendedName>
</protein>
<keyword evidence="1" id="KW-0175">Coiled coil</keyword>
<name>A0A1B2DV95_9BACL</name>